<sequence length="127" mass="14290">MLSNISKAELAELTRKMRAAASLPKESLAQKRKALIVITQIPTDPDEQTTFGLVFKRRRPTPIPPTEHSHSDNRAPYQKAQRGDVESCCATTSVLADCRAATDQHPQPLRHHRPPPSWRMNNNPHKP</sequence>
<dbReference type="Proteomes" id="UP001374584">
    <property type="component" value="Unassembled WGS sequence"/>
</dbReference>
<dbReference type="EMBL" id="JAYMYR010000009">
    <property type="protein sequence ID" value="KAK7342260.1"/>
    <property type="molecule type" value="Genomic_DNA"/>
</dbReference>
<evidence type="ECO:0000313" key="2">
    <source>
        <dbReference type="EMBL" id="KAK7342260.1"/>
    </source>
</evidence>
<accession>A0AAN9QLR1</accession>
<feature type="region of interest" description="Disordered" evidence="1">
    <location>
        <begin position="47"/>
        <end position="83"/>
    </location>
</feature>
<evidence type="ECO:0000313" key="3">
    <source>
        <dbReference type="Proteomes" id="UP001374584"/>
    </source>
</evidence>
<proteinExistence type="predicted"/>
<gene>
    <name evidence="2" type="ORF">VNO80_25205</name>
</gene>
<protein>
    <submittedName>
        <fullName evidence="2">Uncharacterized protein</fullName>
    </submittedName>
</protein>
<dbReference type="AlphaFoldDB" id="A0AAN9QLR1"/>
<evidence type="ECO:0000256" key="1">
    <source>
        <dbReference type="SAM" id="MobiDB-lite"/>
    </source>
</evidence>
<organism evidence="2 3">
    <name type="scientific">Phaseolus coccineus</name>
    <name type="common">Scarlet runner bean</name>
    <name type="synonym">Phaseolus multiflorus</name>
    <dbReference type="NCBI Taxonomy" id="3886"/>
    <lineage>
        <taxon>Eukaryota</taxon>
        <taxon>Viridiplantae</taxon>
        <taxon>Streptophyta</taxon>
        <taxon>Embryophyta</taxon>
        <taxon>Tracheophyta</taxon>
        <taxon>Spermatophyta</taxon>
        <taxon>Magnoliopsida</taxon>
        <taxon>eudicotyledons</taxon>
        <taxon>Gunneridae</taxon>
        <taxon>Pentapetalae</taxon>
        <taxon>rosids</taxon>
        <taxon>fabids</taxon>
        <taxon>Fabales</taxon>
        <taxon>Fabaceae</taxon>
        <taxon>Papilionoideae</taxon>
        <taxon>50 kb inversion clade</taxon>
        <taxon>NPAAA clade</taxon>
        <taxon>indigoferoid/millettioid clade</taxon>
        <taxon>Phaseoleae</taxon>
        <taxon>Phaseolus</taxon>
    </lineage>
</organism>
<keyword evidence="3" id="KW-1185">Reference proteome</keyword>
<comment type="caution">
    <text evidence="2">The sequence shown here is derived from an EMBL/GenBank/DDBJ whole genome shotgun (WGS) entry which is preliminary data.</text>
</comment>
<feature type="region of interest" description="Disordered" evidence="1">
    <location>
        <begin position="100"/>
        <end position="127"/>
    </location>
</feature>
<name>A0AAN9QLR1_PHACN</name>
<reference evidence="2 3" key="1">
    <citation type="submission" date="2024-01" db="EMBL/GenBank/DDBJ databases">
        <title>The genomes of 5 underutilized Papilionoideae crops provide insights into root nodulation and disease resistanc.</title>
        <authorList>
            <person name="Jiang F."/>
        </authorList>
    </citation>
    <scope>NUCLEOTIDE SEQUENCE [LARGE SCALE GENOMIC DNA]</scope>
    <source>
        <strain evidence="2">JINMINGXINNONG_FW02</strain>
        <tissue evidence="2">Leaves</tissue>
    </source>
</reference>